<protein>
    <submittedName>
        <fullName evidence="1">Uncharacterized protein</fullName>
    </submittedName>
</protein>
<dbReference type="Proteomes" id="UP000824120">
    <property type="component" value="Unassembled WGS sequence"/>
</dbReference>
<dbReference type="EMBL" id="JACXVP010000392">
    <property type="protein sequence ID" value="KAG5567907.1"/>
    <property type="molecule type" value="Genomic_DNA"/>
</dbReference>
<evidence type="ECO:0000313" key="1">
    <source>
        <dbReference type="EMBL" id="KAG5567907.1"/>
    </source>
</evidence>
<sequence>SYYGDFIHRSSTVEESPTTIIEDVVPTVNKDPDVTQIHTKGPSSTVEESPMTIIEDVVPTVNEDPTVTHIHTTGPSSTVDSSSTIIEDITTLSPLLSPDVTFIMPVDDMSQTRKKKVVKRIVKNVNIKDLRPKEEEGQ</sequence>
<proteinExistence type="predicted"/>
<comment type="caution">
    <text evidence="1">The sequence shown here is derived from an EMBL/GenBank/DDBJ whole genome shotgun (WGS) entry which is preliminary data.</text>
</comment>
<reference evidence="1" key="1">
    <citation type="submission" date="2020-09" db="EMBL/GenBank/DDBJ databases">
        <title>De no assembly of potato wild relative species, Solanum commersonii.</title>
        <authorList>
            <person name="Cho K."/>
        </authorList>
    </citation>
    <scope>NUCLEOTIDE SEQUENCE</scope>
    <source>
        <strain evidence="1">LZ3.2</strain>
        <tissue evidence="1">Leaf</tissue>
    </source>
</reference>
<evidence type="ECO:0000313" key="2">
    <source>
        <dbReference type="Proteomes" id="UP000824120"/>
    </source>
</evidence>
<feature type="non-terminal residue" evidence="1">
    <location>
        <position position="1"/>
    </location>
</feature>
<name>A0A9J5VXJ1_SOLCO</name>
<organism evidence="1 2">
    <name type="scientific">Solanum commersonii</name>
    <name type="common">Commerson's wild potato</name>
    <name type="synonym">Commerson's nightshade</name>
    <dbReference type="NCBI Taxonomy" id="4109"/>
    <lineage>
        <taxon>Eukaryota</taxon>
        <taxon>Viridiplantae</taxon>
        <taxon>Streptophyta</taxon>
        <taxon>Embryophyta</taxon>
        <taxon>Tracheophyta</taxon>
        <taxon>Spermatophyta</taxon>
        <taxon>Magnoliopsida</taxon>
        <taxon>eudicotyledons</taxon>
        <taxon>Gunneridae</taxon>
        <taxon>Pentapetalae</taxon>
        <taxon>asterids</taxon>
        <taxon>lamiids</taxon>
        <taxon>Solanales</taxon>
        <taxon>Solanaceae</taxon>
        <taxon>Solanoideae</taxon>
        <taxon>Solaneae</taxon>
        <taxon>Solanum</taxon>
    </lineage>
</organism>
<keyword evidence="2" id="KW-1185">Reference proteome</keyword>
<gene>
    <name evidence="1" type="ORF">H5410_065077</name>
</gene>
<dbReference type="AlphaFoldDB" id="A0A9J5VXJ1"/>
<accession>A0A9J5VXJ1</accession>